<evidence type="ECO:0000256" key="12">
    <source>
        <dbReference type="ARBA" id="ARBA00023239"/>
    </source>
</evidence>
<dbReference type="NCBIfam" id="TIGR00577">
    <property type="entry name" value="fpg"/>
    <property type="match status" value="1"/>
</dbReference>
<evidence type="ECO:0000259" key="17">
    <source>
        <dbReference type="PROSITE" id="PS51066"/>
    </source>
</evidence>
<dbReference type="InterPro" id="IPR012319">
    <property type="entry name" value="FPG_cat"/>
</dbReference>
<dbReference type="Proteomes" id="UP000076927">
    <property type="component" value="Chromosome"/>
</dbReference>
<evidence type="ECO:0000256" key="8">
    <source>
        <dbReference type="ARBA" id="ARBA00022801"/>
    </source>
</evidence>
<dbReference type="Pfam" id="PF01149">
    <property type="entry name" value="Fapy_DNA_glyco"/>
    <property type="match status" value="1"/>
</dbReference>
<protein>
    <submittedName>
        <fullName evidence="19">Formamidopyrimidine-DNA glycosylase</fullName>
    </submittedName>
</protein>
<dbReference type="GO" id="GO:0140078">
    <property type="term" value="F:class I DNA-(apurinic or apyrimidinic site) endonuclease activity"/>
    <property type="evidence" value="ECO:0007669"/>
    <property type="project" value="UniProtKB-EC"/>
</dbReference>
<comment type="cofactor">
    <cofactor evidence="2">
        <name>Zn(2+)</name>
        <dbReference type="ChEBI" id="CHEBI:29105"/>
    </cofactor>
</comment>
<dbReference type="GO" id="GO:0003690">
    <property type="term" value="F:double-stranded DNA binding"/>
    <property type="evidence" value="ECO:0007669"/>
    <property type="project" value="UniProtKB-ARBA"/>
</dbReference>
<evidence type="ECO:0000256" key="2">
    <source>
        <dbReference type="ARBA" id="ARBA00001947"/>
    </source>
</evidence>
<sequence length="269" mass="30330">MPELPEMETYKALLSKKTAGRTITAVSVERPKSVNMTAQQFIEQVSGRTITGYDRRAKQLLFLLDDGRLMALHLMLGGWMFYGREEDKPDRTSQVILSFGENQLYFMGLRLGHLHLYTQDEANQVFAELGPEPTAPSFTVEAFAALLSSKRGALKTKLLDQSIIAGIGNCYSDELCHHAGIRPDRSIGGLSQADYAALYRSMHAVFEEAIQYGGYMENPLYVGDTLTGGYNDRCKVYDRENQPCYRCGQPIVKEMLNSRKMFYCSNCQR</sequence>
<evidence type="ECO:0000256" key="7">
    <source>
        <dbReference type="ARBA" id="ARBA00022771"/>
    </source>
</evidence>
<dbReference type="FunFam" id="1.10.8.50:FF:000003">
    <property type="entry name" value="Formamidopyrimidine-DNA glycosylase"/>
    <property type="match status" value="1"/>
</dbReference>
<evidence type="ECO:0000256" key="16">
    <source>
        <dbReference type="PROSITE-ProRule" id="PRU00391"/>
    </source>
</evidence>
<dbReference type="SUPFAM" id="SSF57716">
    <property type="entry name" value="Glucocorticoid receptor-like (DNA-binding domain)"/>
    <property type="match status" value="1"/>
</dbReference>
<comment type="subunit">
    <text evidence="4">Monomer.</text>
</comment>
<dbReference type="PANTHER" id="PTHR22993">
    <property type="entry name" value="FORMAMIDOPYRIMIDINE-DNA GLYCOSYLASE"/>
    <property type="match status" value="1"/>
</dbReference>
<evidence type="ECO:0000256" key="11">
    <source>
        <dbReference type="ARBA" id="ARBA00023204"/>
    </source>
</evidence>
<dbReference type="InterPro" id="IPR035937">
    <property type="entry name" value="FPG_N"/>
</dbReference>
<proteinExistence type="inferred from homology"/>
<keyword evidence="10" id="KW-0238">DNA-binding</keyword>
<name>A0A172TM22_9BACL</name>
<dbReference type="EMBL" id="CP011388">
    <property type="protein sequence ID" value="ANE47857.1"/>
    <property type="molecule type" value="Genomic_DNA"/>
</dbReference>
<dbReference type="PANTHER" id="PTHR22993:SF9">
    <property type="entry name" value="FORMAMIDOPYRIMIDINE-DNA GLYCOSYLASE"/>
    <property type="match status" value="1"/>
</dbReference>
<keyword evidence="13" id="KW-0511">Multifunctional enzyme</keyword>
<dbReference type="SMART" id="SM01232">
    <property type="entry name" value="H2TH"/>
    <property type="match status" value="1"/>
</dbReference>
<feature type="domain" description="FPG-type" evidence="17">
    <location>
        <begin position="235"/>
        <end position="269"/>
    </location>
</feature>
<keyword evidence="5" id="KW-0479">Metal-binding</keyword>
<gene>
    <name evidence="19" type="ORF">SY83_17925</name>
</gene>
<dbReference type="OrthoDB" id="9800855at2"/>
<evidence type="ECO:0000256" key="1">
    <source>
        <dbReference type="ARBA" id="ARBA00001668"/>
    </source>
</evidence>
<keyword evidence="8" id="KW-0378">Hydrolase</keyword>
<dbReference type="KEGG" id="pswu:SY83_17925"/>
<dbReference type="RefSeq" id="WP_068609004.1">
    <property type="nucleotide sequence ID" value="NZ_CP011388.1"/>
</dbReference>
<evidence type="ECO:0000256" key="10">
    <source>
        <dbReference type="ARBA" id="ARBA00023125"/>
    </source>
</evidence>
<comment type="catalytic activity">
    <reaction evidence="15">
        <text>2'-deoxyribonucleotide-(2'-deoxyribose 5'-phosphate)-2'-deoxyribonucleotide-DNA = a 3'-end 2'-deoxyribonucleotide-(2,3-dehydro-2,3-deoxyribose 5'-phosphate)-DNA + a 5'-end 5'-phospho-2'-deoxyribonucleoside-DNA + H(+)</text>
        <dbReference type="Rhea" id="RHEA:66592"/>
        <dbReference type="Rhea" id="RHEA-COMP:13180"/>
        <dbReference type="Rhea" id="RHEA-COMP:16897"/>
        <dbReference type="Rhea" id="RHEA-COMP:17067"/>
        <dbReference type="ChEBI" id="CHEBI:15378"/>
        <dbReference type="ChEBI" id="CHEBI:136412"/>
        <dbReference type="ChEBI" id="CHEBI:157695"/>
        <dbReference type="ChEBI" id="CHEBI:167181"/>
        <dbReference type="EC" id="4.2.99.18"/>
    </reaction>
</comment>
<comment type="similarity">
    <text evidence="3">Belongs to the FPG family.</text>
</comment>
<evidence type="ECO:0000256" key="15">
    <source>
        <dbReference type="ARBA" id="ARBA00044632"/>
    </source>
</evidence>
<dbReference type="SUPFAM" id="SSF81624">
    <property type="entry name" value="N-terminal domain of MutM-like DNA repair proteins"/>
    <property type="match status" value="1"/>
</dbReference>
<evidence type="ECO:0000256" key="13">
    <source>
        <dbReference type="ARBA" id="ARBA00023268"/>
    </source>
</evidence>
<evidence type="ECO:0000256" key="6">
    <source>
        <dbReference type="ARBA" id="ARBA00022763"/>
    </source>
</evidence>
<dbReference type="PROSITE" id="PS51068">
    <property type="entry name" value="FPG_CAT"/>
    <property type="match status" value="1"/>
</dbReference>
<evidence type="ECO:0000256" key="3">
    <source>
        <dbReference type="ARBA" id="ARBA00009409"/>
    </source>
</evidence>
<keyword evidence="11" id="KW-0234">DNA repair</keyword>
<evidence type="ECO:0000256" key="9">
    <source>
        <dbReference type="ARBA" id="ARBA00022833"/>
    </source>
</evidence>
<dbReference type="Gene3D" id="3.20.190.10">
    <property type="entry name" value="MutM-like, N-terminal"/>
    <property type="match status" value="1"/>
</dbReference>
<dbReference type="GO" id="GO:0003684">
    <property type="term" value="F:damaged DNA binding"/>
    <property type="evidence" value="ECO:0007669"/>
    <property type="project" value="InterPro"/>
</dbReference>
<comment type="catalytic activity">
    <reaction evidence="1">
        <text>Hydrolysis of DNA containing ring-opened 7-methylguanine residues, releasing 2,6-diamino-4-hydroxy-5-(N-methyl)formamidopyrimidine.</text>
        <dbReference type="EC" id="3.2.2.23"/>
    </reaction>
</comment>
<evidence type="ECO:0000256" key="5">
    <source>
        <dbReference type="ARBA" id="ARBA00022723"/>
    </source>
</evidence>
<dbReference type="GO" id="GO:0034039">
    <property type="term" value="F:8-oxo-7,8-dihydroguanine DNA N-glycosylase activity"/>
    <property type="evidence" value="ECO:0007669"/>
    <property type="project" value="TreeGrafter"/>
</dbReference>
<keyword evidence="9" id="KW-0862">Zinc</keyword>
<dbReference type="PROSITE" id="PS51066">
    <property type="entry name" value="ZF_FPG_2"/>
    <property type="match status" value="1"/>
</dbReference>
<keyword evidence="7 16" id="KW-0863">Zinc-finger</keyword>
<evidence type="ECO:0000256" key="4">
    <source>
        <dbReference type="ARBA" id="ARBA00011245"/>
    </source>
</evidence>
<keyword evidence="12" id="KW-0456">Lyase</keyword>
<dbReference type="Gene3D" id="1.10.8.50">
    <property type="match status" value="1"/>
</dbReference>
<evidence type="ECO:0000313" key="19">
    <source>
        <dbReference type="EMBL" id="ANE47857.1"/>
    </source>
</evidence>
<dbReference type="STRING" id="1178515.SY83_17925"/>
<dbReference type="GO" id="GO:0008270">
    <property type="term" value="F:zinc ion binding"/>
    <property type="evidence" value="ECO:0007669"/>
    <property type="project" value="UniProtKB-KW"/>
</dbReference>
<reference evidence="19 20" key="1">
    <citation type="submission" date="2015-01" db="EMBL/GenBank/DDBJ databases">
        <title>Paenibacillus swuensis/DY6/whole genome sequencing.</title>
        <authorList>
            <person name="Kim M.K."/>
            <person name="Srinivasan S."/>
            <person name="Lee J.-J."/>
        </authorList>
    </citation>
    <scope>NUCLEOTIDE SEQUENCE [LARGE SCALE GENOMIC DNA]</scope>
    <source>
        <strain evidence="19 20">DY6</strain>
    </source>
</reference>
<dbReference type="InterPro" id="IPR010979">
    <property type="entry name" value="Ribosomal_uS13-like_H2TH"/>
</dbReference>
<accession>A0A172TM22</accession>
<dbReference type="SMART" id="SM00898">
    <property type="entry name" value="Fapy_DNA_glyco"/>
    <property type="match status" value="1"/>
</dbReference>
<evidence type="ECO:0000259" key="18">
    <source>
        <dbReference type="PROSITE" id="PS51068"/>
    </source>
</evidence>
<evidence type="ECO:0000256" key="14">
    <source>
        <dbReference type="ARBA" id="ARBA00023295"/>
    </source>
</evidence>
<dbReference type="InterPro" id="IPR020629">
    <property type="entry name" value="FPG_Glyclase"/>
</dbReference>
<dbReference type="InterPro" id="IPR000214">
    <property type="entry name" value="Znf_DNA_glyclase/AP_lyase"/>
</dbReference>
<dbReference type="SUPFAM" id="SSF46946">
    <property type="entry name" value="S13-like H2TH domain"/>
    <property type="match status" value="1"/>
</dbReference>
<keyword evidence="6" id="KW-0227">DNA damage</keyword>
<evidence type="ECO:0000313" key="20">
    <source>
        <dbReference type="Proteomes" id="UP000076927"/>
    </source>
</evidence>
<keyword evidence="20" id="KW-1185">Reference proteome</keyword>
<dbReference type="InterPro" id="IPR015886">
    <property type="entry name" value="H2TH_FPG"/>
</dbReference>
<feature type="domain" description="Formamidopyrimidine-DNA glycosylase catalytic" evidence="18">
    <location>
        <begin position="2"/>
        <end position="112"/>
    </location>
</feature>
<organism evidence="19 20">
    <name type="scientific">Paenibacillus swuensis</name>
    <dbReference type="NCBI Taxonomy" id="1178515"/>
    <lineage>
        <taxon>Bacteria</taxon>
        <taxon>Bacillati</taxon>
        <taxon>Bacillota</taxon>
        <taxon>Bacilli</taxon>
        <taxon>Bacillales</taxon>
        <taxon>Paenibacillaceae</taxon>
        <taxon>Paenibacillus</taxon>
    </lineage>
</organism>
<dbReference type="AlphaFoldDB" id="A0A172TM22"/>
<keyword evidence="14" id="KW-0326">Glycosidase</keyword>
<dbReference type="PATRIC" id="fig|1178515.4.peg.3613"/>
<dbReference type="GO" id="GO:0006284">
    <property type="term" value="P:base-excision repair"/>
    <property type="evidence" value="ECO:0007669"/>
    <property type="project" value="InterPro"/>
</dbReference>
<dbReference type="Pfam" id="PF06831">
    <property type="entry name" value="H2TH"/>
    <property type="match status" value="1"/>
</dbReference>